<name>M7BWI1_CHEMY</name>
<protein>
    <submittedName>
        <fullName evidence="2">Uncharacterized protein</fullName>
    </submittedName>
</protein>
<gene>
    <name evidence="2" type="ORF">UY3_06400</name>
</gene>
<feature type="region of interest" description="Disordered" evidence="1">
    <location>
        <begin position="1"/>
        <end position="73"/>
    </location>
</feature>
<evidence type="ECO:0000256" key="1">
    <source>
        <dbReference type="SAM" id="MobiDB-lite"/>
    </source>
</evidence>
<feature type="compositionally biased region" description="Polar residues" evidence="1">
    <location>
        <begin position="40"/>
        <end position="52"/>
    </location>
</feature>
<organism evidence="2 3">
    <name type="scientific">Chelonia mydas</name>
    <name type="common">Green sea-turtle</name>
    <name type="synonym">Chelonia agassizi</name>
    <dbReference type="NCBI Taxonomy" id="8469"/>
    <lineage>
        <taxon>Eukaryota</taxon>
        <taxon>Metazoa</taxon>
        <taxon>Chordata</taxon>
        <taxon>Craniata</taxon>
        <taxon>Vertebrata</taxon>
        <taxon>Euteleostomi</taxon>
        <taxon>Archelosauria</taxon>
        <taxon>Testudinata</taxon>
        <taxon>Testudines</taxon>
        <taxon>Cryptodira</taxon>
        <taxon>Durocryptodira</taxon>
        <taxon>Americhelydia</taxon>
        <taxon>Chelonioidea</taxon>
        <taxon>Cheloniidae</taxon>
        <taxon>Chelonia</taxon>
    </lineage>
</organism>
<dbReference type="EMBL" id="KB525358">
    <property type="protein sequence ID" value="EMP36418.1"/>
    <property type="molecule type" value="Genomic_DNA"/>
</dbReference>
<keyword evidence="3" id="KW-1185">Reference proteome</keyword>
<dbReference type="Proteomes" id="UP000031443">
    <property type="component" value="Unassembled WGS sequence"/>
</dbReference>
<accession>M7BWI1</accession>
<evidence type="ECO:0000313" key="3">
    <source>
        <dbReference type="Proteomes" id="UP000031443"/>
    </source>
</evidence>
<sequence length="148" mass="16858">MDSSEGTEAAERGPNPQDKVIDKEVELDEDMQLPAGSPSGAGSQELFSTPEVSSQSQQLLSGEQKAGDETPDVAFRNIPRTLAESLHQIQKHPRCSKEDKFWEVLQSSNAEKREQKECWEAERQDRKENHVFVRDVTEWMIKIMEEQT</sequence>
<evidence type="ECO:0000313" key="2">
    <source>
        <dbReference type="EMBL" id="EMP36418.1"/>
    </source>
</evidence>
<proteinExistence type="predicted"/>
<dbReference type="AlphaFoldDB" id="M7BWI1"/>
<reference evidence="3" key="1">
    <citation type="journal article" date="2013" name="Nat. Genet.">
        <title>The draft genomes of soft-shell turtle and green sea turtle yield insights into the development and evolution of the turtle-specific body plan.</title>
        <authorList>
            <person name="Wang Z."/>
            <person name="Pascual-Anaya J."/>
            <person name="Zadissa A."/>
            <person name="Li W."/>
            <person name="Niimura Y."/>
            <person name="Huang Z."/>
            <person name="Li C."/>
            <person name="White S."/>
            <person name="Xiong Z."/>
            <person name="Fang D."/>
            <person name="Wang B."/>
            <person name="Ming Y."/>
            <person name="Chen Y."/>
            <person name="Zheng Y."/>
            <person name="Kuraku S."/>
            <person name="Pignatelli M."/>
            <person name="Herrero J."/>
            <person name="Beal K."/>
            <person name="Nozawa M."/>
            <person name="Li Q."/>
            <person name="Wang J."/>
            <person name="Zhang H."/>
            <person name="Yu L."/>
            <person name="Shigenobu S."/>
            <person name="Wang J."/>
            <person name="Liu J."/>
            <person name="Flicek P."/>
            <person name="Searle S."/>
            <person name="Wang J."/>
            <person name="Kuratani S."/>
            <person name="Yin Y."/>
            <person name="Aken B."/>
            <person name="Zhang G."/>
            <person name="Irie N."/>
        </authorList>
    </citation>
    <scope>NUCLEOTIDE SEQUENCE [LARGE SCALE GENOMIC DNA]</scope>
</reference>